<evidence type="ECO:0000313" key="3">
    <source>
        <dbReference type="EMBL" id="EDM27948.1"/>
    </source>
</evidence>
<dbReference type="SUPFAM" id="SSF56317">
    <property type="entry name" value="Carbon-nitrogen hydrolase"/>
    <property type="match status" value="1"/>
</dbReference>
<dbReference type="RefSeq" id="WP_007278462.1">
    <property type="nucleotide sequence ID" value="NZ_ABCK01000007.1"/>
</dbReference>
<dbReference type="InterPro" id="IPR003010">
    <property type="entry name" value="C-N_Hydrolase"/>
</dbReference>
<dbReference type="STRING" id="313628.LNTAR_01065"/>
<dbReference type="OrthoDB" id="9811121at2"/>
<reference evidence="3 4" key="1">
    <citation type="journal article" date="2010" name="J. Bacteriol.">
        <title>Genome sequence of Lentisphaera araneosa HTCC2155T, the type species of the order Lentisphaerales in the phylum Lentisphaerae.</title>
        <authorList>
            <person name="Thrash J.C."/>
            <person name="Cho J.C."/>
            <person name="Vergin K.L."/>
            <person name="Morris R.M."/>
            <person name="Giovannoni S.J."/>
        </authorList>
    </citation>
    <scope>NUCLEOTIDE SEQUENCE [LARGE SCALE GENOMIC DNA]</scope>
    <source>
        <strain evidence="3 4">HTCC2155</strain>
    </source>
</reference>
<dbReference type="EMBL" id="ABCK01000007">
    <property type="protein sequence ID" value="EDM27948.1"/>
    <property type="molecule type" value="Genomic_DNA"/>
</dbReference>
<gene>
    <name evidence="3" type="ORF">LNTAR_01065</name>
</gene>
<evidence type="ECO:0000256" key="1">
    <source>
        <dbReference type="ARBA" id="ARBA00022801"/>
    </source>
</evidence>
<protein>
    <submittedName>
        <fullName evidence="3">Carbon-nitrogen hydrolase family protein</fullName>
    </submittedName>
</protein>
<name>A6DKQ0_9BACT</name>
<keyword evidence="4" id="KW-1185">Reference proteome</keyword>
<dbReference type="PANTHER" id="PTHR43674">
    <property type="entry name" value="NITRILASE C965.09-RELATED"/>
    <property type="match status" value="1"/>
</dbReference>
<evidence type="ECO:0000259" key="2">
    <source>
        <dbReference type="PROSITE" id="PS50263"/>
    </source>
</evidence>
<dbReference type="eggNOG" id="COG0388">
    <property type="taxonomic scope" value="Bacteria"/>
</dbReference>
<evidence type="ECO:0000313" key="4">
    <source>
        <dbReference type="Proteomes" id="UP000004947"/>
    </source>
</evidence>
<feature type="domain" description="CN hydrolase" evidence="2">
    <location>
        <begin position="1"/>
        <end position="255"/>
    </location>
</feature>
<dbReference type="Proteomes" id="UP000004947">
    <property type="component" value="Unassembled WGS sequence"/>
</dbReference>
<dbReference type="InterPro" id="IPR036526">
    <property type="entry name" value="C-N_Hydrolase_sf"/>
</dbReference>
<sequence>MPKLALLQSRDYGSPEANKKQHLKLIADAAKSGANIICTQELFLSNYFCREQNTEHFQYAQKIDQELLADFQQCAKNHGVVLALSFFEEALNGVYYNTSVIIDADGTYLGKYRKLHIPQDPYFEEKFYFTPGNLGVPVFETQFGKISLIICWDQWFPETARLACLAGAEIILVPTAIGWLPDEKEEHGAQQAHSWTQVQLGHAVANGCYYAAVNRVGIEEPIQFWGQSFISDFYGQTLAQASSNEEEILFADLDLKQLREHRQIWPFFRDRRIDAYDQLKLRAIEK</sequence>
<dbReference type="GO" id="GO:0050126">
    <property type="term" value="F:N-carbamoylputrescine amidase activity"/>
    <property type="evidence" value="ECO:0007669"/>
    <property type="project" value="TreeGrafter"/>
</dbReference>
<dbReference type="Pfam" id="PF00795">
    <property type="entry name" value="CN_hydrolase"/>
    <property type="match status" value="1"/>
</dbReference>
<dbReference type="CDD" id="cd07573">
    <property type="entry name" value="CPA"/>
    <property type="match status" value="1"/>
</dbReference>
<dbReference type="InterPro" id="IPR050345">
    <property type="entry name" value="Aliph_Amidase/BUP"/>
</dbReference>
<accession>A6DKQ0</accession>
<dbReference type="PROSITE" id="PS50263">
    <property type="entry name" value="CN_HYDROLASE"/>
    <property type="match status" value="1"/>
</dbReference>
<dbReference type="AlphaFoldDB" id="A6DKQ0"/>
<comment type="caution">
    <text evidence="3">The sequence shown here is derived from an EMBL/GenBank/DDBJ whole genome shotgun (WGS) entry which is preliminary data.</text>
</comment>
<proteinExistence type="predicted"/>
<organism evidence="3 4">
    <name type="scientific">Lentisphaera araneosa HTCC2155</name>
    <dbReference type="NCBI Taxonomy" id="313628"/>
    <lineage>
        <taxon>Bacteria</taxon>
        <taxon>Pseudomonadati</taxon>
        <taxon>Lentisphaerota</taxon>
        <taxon>Lentisphaeria</taxon>
        <taxon>Lentisphaerales</taxon>
        <taxon>Lentisphaeraceae</taxon>
        <taxon>Lentisphaera</taxon>
    </lineage>
</organism>
<keyword evidence="1 3" id="KW-0378">Hydrolase</keyword>
<dbReference type="GO" id="GO:0033388">
    <property type="term" value="P:putrescine biosynthetic process from arginine"/>
    <property type="evidence" value="ECO:0007669"/>
    <property type="project" value="TreeGrafter"/>
</dbReference>
<dbReference type="Gene3D" id="3.60.110.10">
    <property type="entry name" value="Carbon-nitrogen hydrolase"/>
    <property type="match status" value="1"/>
</dbReference>
<dbReference type="PANTHER" id="PTHR43674:SF2">
    <property type="entry name" value="BETA-UREIDOPROPIONASE"/>
    <property type="match status" value="1"/>
</dbReference>
<dbReference type="FunFam" id="3.60.110.10:FF:000010">
    <property type="entry name" value="Carbon-nitrogen hydrolase"/>
    <property type="match status" value="1"/>
</dbReference>